<dbReference type="SUPFAM" id="SSF51120">
    <property type="entry name" value="beta-Roll"/>
    <property type="match status" value="1"/>
</dbReference>
<accession>A0AAP2G4I3</accession>
<evidence type="ECO:0000313" key="2">
    <source>
        <dbReference type="EMBL" id="MBT0957943.1"/>
    </source>
</evidence>
<dbReference type="EMBL" id="JADQAZ010000002">
    <property type="protein sequence ID" value="MBT0957943.1"/>
    <property type="molecule type" value="Genomic_DNA"/>
</dbReference>
<feature type="region of interest" description="Disordered" evidence="1">
    <location>
        <begin position="26"/>
        <end position="73"/>
    </location>
</feature>
<feature type="compositionally biased region" description="Acidic residues" evidence="1">
    <location>
        <begin position="230"/>
        <end position="261"/>
    </location>
</feature>
<dbReference type="PRINTS" id="PR00313">
    <property type="entry name" value="CABNDNGRPT"/>
</dbReference>
<name>A0AAP2G4I3_9RHOB</name>
<dbReference type="InterPro" id="IPR011049">
    <property type="entry name" value="Serralysin-like_metalloprot_C"/>
</dbReference>
<organism evidence="2 3">
    <name type="scientific">Harenicola maris</name>
    <dbReference type="NCBI Taxonomy" id="2841044"/>
    <lineage>
        <taxon>Bacteria</taxon>
        <taxon>Pseudomonadati</taxon>
        <taxon>Pseudomonadota</taxon>
        <taxon>Alphaproteobacteria</taxon>
        <taxon>Rhodobacterales</taxon>
        <taxon>Paracoccaceae</taxon>
        <taxon>Harenicola</taxon>
    </lineage>
</organism>
<comment type="caution">
    <text evidence="2">The sequence shown here is derived from an EMBL/GenBank/DDBJ whole genome shotgun (WGS) entry which is preliminary data.</text>
</comment>
<evidence type="ECO:0000313" key="3">
    <source>
        <dbReference type="Proteomes" id="UP001315686"/>
    </source>
</evidence>
<dbReference type="RefSeq" id="WP_327794163.1">
    <property type="nucleotide sequence ID" value="NZ_JADQAZ010000002.1"/>
</dbReference>
<proteinExistence type="predicted"/>
<dbReference type="Gene3D" id="2.150.10.10">
    <property type="entry name" value="Serralysin-like metalloprotease, C-terminal"/>
    <property type="match status" value="1"/>
</dbReference>
<reference evidence="2 3" key="1">
    <citation type="journal article" date="2021" name="Arch. Microbiol.">
        <title>Harenicola maris gen. nov., sp. nov. isolated from the Sea of Japan shallow sediments.</title>
        <authorList>
            <person name="Romanenko L.A."/>
            <person name="Kurilenko V.V."/>
            <person name="Chernysheva N.Y."/>
            <person name="Tekutyeva L.A."/>
            <person name="Velansky P.V."/>
            <person name="Svetashev V.I."/>
            <person name="Isaeva M.P."/>
        </authorList>
    </citation>
    <scope>NUCLEOTIDE SEQUENCE [LARGE SCALE GENOMIC DNA]</scope>
    <source>
        <strain evidence="2 3">KMM 3653</strain>
    </source>
</reference>
<dbReference type="AlphaFoldDB" id="A0AAP2G4I3"/>
<feature type="region of interest" description="Disordered" evidence="1">
    <location>
        <begin position="230"/>
        <end position="264"/>
    </location>
</feature>
<evidence type="ECO:0000256" key="1">
    <source>
        <dbReference type="SAM" id="MobiDB-lite"/>
    </source>
</evidence>
<dbReference type="Proteomes" id="UP001315686">
    <property type="component" value="Unassembled WGS sequence"/>
</dbReference>
<sequence length="353" mass="35801">MDILSGALVPILFVMFGGLALLDQNQDDESADEAEPTDDILDGSQGEDDLLDGADGNDTLTGNEGDGDTLNAGDGDDILNVLGENTASGGAGADEFNVDATLGGQSTIVDFDPAEDSLILTVPAEDGGLEVVSDGDDLVLKGPGEDGTVYTTLSDLGSLEGAVVTLEIPAVEASEEEAGSPALVLELSDLAAGDLVEATYDAASGWTIDPGESGAGVEITEGVGTVADVVEPDEEEEPEEEPDVVDPGEEPDEEEPDESDAVELVSGDVVNATEDPDSYVLTSYGEGSTALIRGFDPNFDSLQIVLPEGGEGDLTLTTTVVGDTQVWVDGVAAIQIGGMPADLLGAITAVPAG</sequence>
<keyword evidence="3" id="KW-1185">Reference proteome</keyword>
<feature type="compositionally biased region" description="Acidic residues" evidence="1">
    <location>
        <begin position="26"/>
        <end position="52"/>
    </location>
</feature>
<protein>
    <submittedName>
        <fullName evidence="2">Uncharacterized protein</fullName>
    </submittedName>
</protein>
<gene>
    <name evidence="2" type="ORF">IV417_11120</name>
</gene>